<evidence type="ECO:0000313" key="13">
    <source>
        <dbReference type="EMBL" id="QRQ93528.1"/>
    </source>
</evidence>
<organism evidence="13 14">
    <name type="scientific">Cupriavidus oxalaticus</name>
    <dbReference type="NCBI Taxonomy" id="96344"/>
    <lineage>
        <taxon>Bacteria</taxon>
        <taxon>Pseudomonadati</taxon>
        <taxon>Pseudomonadota</taxon>
        <taxon>Betaproteobacteria</taxon>
        <taxon>Burkholderiales</taxon>
        <taxon>Burkholderiaceae</taxon>
        <taxon>Cupriavidus</taxon>
    </lineage>
</organism>
<comment type="subcellular location">
    <subcellularLocation>
        <location evidence="11">Cell inner membrane</location>
        <topology evidence="11">Multi-pass membrane protein</topology>
    </subcellularLocation>
    <subcellularLocation>
        <location evidence="1">Cell membrane</location>
        <topology evidence="1">Multi-pass membrane protein</topology>
    </subcellularLocation>
</comment>
<feature type="transmembrane region" description="Helical" evidence="11">
    <location>
        <begin position="81"/>
        <end position="102"/>
    </location>
</feature>
<dbReference type="PROSITE" id="PS51012">
    <property type="entry name" value="ABC_TM2"/>
    <property type="match status" value="1"/>
</dbReference>
<keyword evidence="8 11" id="KW-1133">Transmembrane helix</keyword>
<evidence type="ECO:0000256" key="3">
    <source>
        <dbReference type="ARBA" id="ARBA00022448"/>
    </source>
</evidence>
<keyword evidence="5" id="KW-0762">Sugar transport</keyword>
<evidence type="ECO:0000256" key="5">
    <source>
        <dbReference type="ARBA" id="ARBA00022597"/>
    </source>
</evidence>
<evidence type="ECO:0000259" key="12">
    <source>
        <dbReference type="PROSITE" id="PS51012"/>
    </source>
</evidence>
<dbReference type="InterPro" id="IPR000412">
    <property type="entry name" value="ABC_2_transport"/>
</dbReference>
<dbReference type="PANTHER" id="PTHR30413">
    <property type="entry name" value="INNER MEMBRANE TRANSPORT PERMEASE"/>
    <property type="match status" value="1"/>
</dbReference>
<protein>
    <recommendedName>
        <fullName evidence="11">Transport permease protein</fullName>
    </recommendedName>
</protein>
<evidence type="ECO:0000313" key="14">
    <source>
        <dbReference type="Proteomes" id="UP000623307"/>
    </source>
</evidence>
<keyword evidence="6 11" id="KW-0812">Transmembrane</keyword>
<feature type="transmembrane region" description="Helical" evidence="11">
    <location>
        <begin position="122"/>
        <end position="148"/>
    </location>
</feature>
<evidence type="ECO:0000256" key="9">
    <source>
        <dbReference type="ARBA" id="ARBA00023047"/>
    </source>
</evidence>
<evidence type="ECO:0000256" key="6">
    <source>
        <dbReference type="ARBA" id="ARBA00022692"/>
    </source>
</evidence>
<sequence>MNPHKPFPVSPASAVASMARNRGLINQMVRREILGRYRGSIMGLTWSFFNPILMLAVYTFVFSVVFKARWGTGGEETKTQFAIILFVGMNIFGLFAETLNRAPTLVTANANYVKKVIFPLEVLPVVAIGAALFHTLIGVAVLLIALVLMTGSIPATALALPLVMVPLLLLSLGLGWILSSLGVYVRDVAQTVGIATTVIMFLSPVFYSVNALPEGYRKILMLNPLTFIIEQARATVIFGKWPNLPALSLHILGGLVVAWAGYWWFQKTRRGFADVL</sequence>
<dbReference type="PRINTS" id="PR00164">
    <property type="entry name" value="ABC2TRNSPORT"/>
</dbReference>
<evidence type="ECO:0000256" key="11">
    <source>
        <dbReference type="RuleBase" id="RU361157"/>
    </source>
</evidence>
<reference evidence="13 14" key="1">
    <citation type="submission" date="2021-02" db="EMBL/GenBank/DDBJ databases">
        <title>Complete Genome Sequence of Cupriavidus oxalaticus Strain Ox1, a Soil Oxalate-Degrading Species.</title>
        <authorList>
            <person name="Palmieri F."/>
            <person name="Udriet P."/>
            <person name="Deuasquier M."/>
            <person name="Beaudoing E."/>
            <person name="Johnson S.L."/>
            <person name="Davenport K.W."/>
            <person name="Chain P.S."/>
            <person name="Bindschedler S."/>
            <person name="Junier P."/>
        </authorList>
    </citation>
    <scope>NUCLEOTIDE SEQUENCE [LARGE SCALE GENOMIC DNA]</scope>
    <source>
        <strain evidence="13 14">Ox1</strain>
    </source>
</reference>
<evidence type="ECO:0000256" key="2">
    <source>
        <dbReference type="ARBA" id="ARBA00007783"/>
    </source>
</evidence>
<evidence type="ECO:0000256" key="1">
    <source>
        <dbReference type="ARBA" id="ARBA00004651"/>
    </source>
</evidence>
<dbReference type="Proteomes" id="UP000623307">
    <property type="component" value="Chromosome 2"/>
</dbReference>
<evidence type="ECO:0000256" key="4">
    <source>
        <dbReference type="ARBA" id="ARBA00022475"/>
    </source>
</evidence>
<name>A0ABX7HTS8_9BURK</name>
<feature type="transmembrane region" description="Helical" evidence="11">
    <location>
        <begin position="155"/>
        <end position="176"/>
    </location>
</feature>
<evidence type="ECO:0000256" key="7">
    <source>
        <dbReference type="ARBA" id="ARBA00022903"/>
    </source>
</evidence>
<keyword evidence="9" id="KW-0625">Polysaccharide transport</keyword>
<proteinExistence type="inferred from homology"/>
<dbReference type="InterPro" id="IPR047817">
    <property type="entry name" value="ABC2_TM_bact-type"/>
</dbReference>
<keyword evidence="10 11" id="KW-0472">Membrane</keyword>
<feature type="domain" description="ABC transmembrane type-2" evidence="12">
    <location>
        <begin position="42"/>
        <end position="268"/>
    </location>
</feature>
<evidence type="ECO:0000256" key="8">
    <source>
        <dbReference type="ARBA" id="ARBA00022989"/>
    </source>
</evidence>
<gene>
    <name evidence="13" type="ORF">JTE92_26045</name>
</gene>
<keyword evidence="4 11" id="KW-1003">Cell membrane</keyword>
<feature type="transmembrane region" description="Helical" evidence="11">
    <location>
        <begin position="244"/>
        <end position="265"/>
    </location>
</feature>
<dbReference type="InterPro" id="IPR013525">
    <property type="entry name" value="ABC2_TM"/>
</dbReference>
<dbReference type="PANTHER" id="PTHR30413:SF10">
    <property type="entry name" value="CAPSULE POLYSACCHARIDE EXPORT INNER-MEMBRANE PROTEIN CTRC"/>
    <property type="match status" value="1"/>
</dbReference>
<dbReference type="GeneID" id="303493036"/>
<feature type="transmembrane region" description="Helical" evidence="11">
    <location>
        <begin position="188"/>
        <end position="207"/>
    </location>
</feature>
<dbReference type="RefSeq" id="WP_063240069.1">
    <property type="nucleotide sequence ID" value="NZ_CP069810.1"/>
</dbReference>
<evidence type="ECO:0000256" key="10">
    <source>
        <dbReference type="ARBA" id="ARBA00023136"/>
    </source>
</evidence>
<keyword evidence="7" id="KW-0972">Capsule biogenesis/degradation</keyword>
<dbReference type="EMBL" id="CP069812">
    <property type="protein sequence ID" value="QRQ93528.1"/>
    <property type="molecule type" value="Genomic_DNA"/>
</dbReference>
<dbReference type="Pfam" id="PF01061">
    <property type="entry name" value="ABC2_membrane"/>
    <property type="match status" value="1"/>
</dbReference>
<comment type="similarity">
    <text evidence="2 11">Belongs to the ABC-2 integral membrane protein family.</text>
</comment>
<dbReference type="PIRSF" id="PIRSF006648">
    <property type="entry name" value="DrrB"/>
    <property type="match status" value="1"/>
</dbReference>
<keyword evidence="3 11" id="KW-0813">Transport</keyword>
<feature type="transmembrane region" description="Helical" evidence="11">
    <location>
        <begin position="48"/>
        <end position="69"/>
    </location>
</feature>
<keyword evidence="14" id="KW-1185">Reference proteome</keyword>
<accession>A0ABX7HTS8</accession>